<evidence type="ECO:0000256" key="2">
    <source>
        <dbReference type="ARBA" id="ARBA00023015"/>
    </source>
</evidence>
<proteinExistence type="inferred from homology"/>
<gene>
    <name evidence="5" type="ORF">IV454_07850</name>
</gene>
<accession>A0AA48WGY2</accession>
<comment type="similarity">
    <text evidence="1">Belongs to the LysR transcriptional regulatory family.</text>
</comment>
<dbReference type="InterPro" id="IPR000847">
    <property type="entry name" value="LysR_HTH_N"/>
</dbReference>
<dbReference type="Proteomes" id="UP000662888">
    <property type="component" value="Chromosome"/>
</dbReference>
<dbReference type="PRINTS" id="PR00039">
    <property type="entry name" value="HTHLYSR"/>
</dbReference>
<dbReference type="PANTHER" id="PTHR30126">
    <property type="entry name" value="HTH-TYPE TRANSCRIPTIONAL REGULATOR"/>
    <property type="match status" value="1"/>
</dbReference>
<dbReference type="InterPro" id="IPR036390">
    <property type="entry name" value="WH_DNA-bd_sf"/>
</dbReference>
<evidence type="ECO:0000259" key="4">
    <source>
        <dbReference type="PROSITE" id="PS50931"/>
    </source>
</evidence>
<keyword evidence="6" id="KW-1185">Reference proteome</keyword>
<evidence type="ECO:0000313" key="5">
    <source>
        <dbReference type="EMBL" id="QPI51419.1"/>
    </source>
</evidence>
<evidence type="ECO:0000256" key="3">
    <source>
        <dbReference type="ARBA" id="ARBA00023163"/>
    </source>
</evidence>
<name>A0AA48WGY2_9BURK</name>
<protein>
    <submittedName>
        <fullName evidence="5">LysR family transcriptional regulator</fullName>
    </submittedName>
</protein>
<evidence type="ECO:0000313" key="6">
    <source>
        <dbReference type="Proteomes" id="UP000662888"/>
    </source>
</evidence>
<keyword evidence="2" id="KW-0805">Transcription regulation</keyword>
<evidence type="ECO:0000256" key="1">
    <source>
        <dbReference type="ARBA" id="ARBA00009437"/>
    </source>
</evidence>
<dbReference type="EMBL" id="CP065053">
    <property type="protein sequence ID" value="QPI51419.1"/>
    <property type="molecule type" value="Genomic_DNA"/>
</dbReference>
<dbReference type="PROSITE" id="PS50931">
    <property type="entry name" value="HTH_LYSR"/>
    <property type="match status" value="1"/>
</dbReference>
<dbReference type="PANTHER" id="PTHR30126:SF2">
    <property type="entry name" value="HTH-TYPE TRANSCRIPTIONAL REGULATOR YJIE"/>
    <property type="match status" value="1"/>
</dbReference>
<feature type="domain" description="HTH lysR-type" evidence="4">
    <location>
        <begin position="1"/>
        <end position="58"/>
    </location>
</feature>
<reference evidence="5 6" key="1">
    <citation type="submission" date="2020-11" db="EMBL/GenBank/DDBJ databases">
        <authorList>
            <person name="Sun Q."/>
        </authorList>
    </citation>
    <scope>NUCLEOTIDE SEQUENCE [LARGE SCALE GENOMIC DNA]</scope>
    <source>
        <strain evidence="5 6">P8398</strain>
    </source>
</reference>
<keyword evidence="3" id="KW-0804">Transcription</keyword>
<organism evidence="5 6">
    <name type="scientific">Massilia antarctica</name>
    <dbReference type="NCBI Taxonomy" id="2765360"/>
    <lineage>
        <taxon>Bacteria</taxon>
        <taxon>Pseudomonadati</taxon>
        <taxon>Pseudomonadota</taxon>
        <taxon>Betaproteobacteria</taxon>
        <taxon>Burkholderiales</taxon>
        <taxon>Oxalobacteraceae</taxon>
        <taxon>Telluria group</taxon>
        <taxon>Massilia</taxon>
    </lineage>
</organism>
<dbReference type="InterPro" id="IPR036388">
    <property type="entry name" value="WH-like_DNA-bd_sf"/>
</dbReference>
<dbReference type="SUPFAM" id="SSF46785">
    <property type="entry name" value="Winged helix' DNA-binding domain"/>
    <property type="match status" value="1"/>
</dbReference>
<dbReference type="Gene3D" id="1.10.10.10">
    <property type="entry name" value="Winged helix-like DNA-binding domain superfamily/Winged helix DNA-binding domain"/>
    <property type="match status" value="1"/>
</dbReference>
<dbReference type="Pfam" id="PF00126">
    <property type="entry name" value="HTH_1"/>
    <property type="match status" value="1"/>
</dbReference>
<sequence>MDMKWVEDFLCLADTRSFSRSASERHSSQPAFSRRIRSLETWLGATLVDRSCNPPSLTPAGHVFRGHALGIMQQVHKAKHILRHAPDYPGGGI</sequence>